<organism evidence="1 2">
    <name type="scientific">Aegilops tauschii subsp. strangulata</name>
    <name type="common">Goatgrass</name>
    <dbReference type="NCBI Taxonomy" id="200361"/>
    <lineage>
        <taxon>Eukaryota</taxon>
        <taxon>Viridiplantae</taxon>
        <taxon>Streptophyta</taxon>
        <taxon>Embryophyta</taxon>
        <taxon>Tracheophyta</taxon>
        <taxon>Spermatophyta</taxon>
        <taxon>Magnoliopsida</taxon>
        <taxon>Liliopsida</taxon>
        <taxon>Poales</taxon>
        <taxon>Poaceae</taxon>
        <taxon>BOP clade</taxon>
        <taxon>Pooideae</taxon>
        <taxon>Triticodae</taxon>
        <taxon>Triticeae</taxon>
        <taxon>Triticinae</taxon>
        <taxon>Aegilops</taxon>
    </lineage>
</organism>
<dbReference type="PANTHER" id="PTHR47087">
    <property type="entry name" value="METHIONINE S-METHYLTRANSFERASE"/>
    <property type="match status" value="1"/>
</dbReference>
<dbReference type="Proteomes" id="UP000015105">
    <property type="component" value="Chromosome 3D"/>
</dbReference>
<dbReference type="STRING" id="200361.A0A453GKU3"/>
<dbReference type="EnsemblPlants" id="AET3Gv21091600.1">
    <property type="protein sequence ID" value="AET3Gv21091600.1"/>
    <property type="gene ID" value="AET3Gv21091600"/>
</dbReference>
<reference evidence="1" key="4">
    <citation type="submission" date="2019-03" db="UniProtKB">
        <authorList>
            <consortium name="EnsemblPlants"/>
        </authorList>
    </citation>
    <scope>IDENTIFICATION</scope>
</reference>
<dbReference type="AlphaFoldDB" id="A0A453GKU3"/>
<dbReference type="PANTHER" id="PTHR47087:SF1">
    <property type="entry name" value="METHIONINE S-METHYLTRANSFERASE"/>
    <property type="match status" value="1"/>
</dbReference>
<evidence type="ECO:0000313" key="1">
    <source>
        <dbReference type="EnsemblPlants" id="AET3Gv21091600.1"/>
    </source>
</evidence>
<reference evidence="2" key="2">
    <citation type="journal article" date="2017" name="Nat. Plants">
        <title>The Aegilops tauschii genome reveals multiple impacts of transposons.</title>
        <authorList>
            <person name="Zhao G."/>
            <person name="Zou C."/>
            <person name="Li K."/>
            <person name="Wang K."/>
            <person name="Li T."/>
            <person name="Gao L."/>
            <person name="Zhang X."/>
            <person name="Wang H."/>
            <person name="Yang Z."/>
            <person name="Liu X."/>
            <person name="Jiang W."/>
            <person name="Mao L."/>
            <person name="Kong X."/>
            <person name="Jiao Y."/>
            <person name="Jia J."/>
        </authorList>
    </citation>
    <scope>NUCLEOTIDE SEQUENCE [LARGE SCALE GENOMIC DNA]</scope>
    <source>
        <strain evidence="2">cv. AL8/78</strain>
    </source>
</reference>
<dbReference type="Gramene" id="AET3Gv21091600.1">
    <property type="protein sequence ID" value="AET3Gv21091600.1"/>
    <property type="gene ID" value="AET3Gv21091600"/>
</dbReference>
<reference evidence="1" key="3">
    <citation type="journal article" date="2017" name="Nature">
        <title>Genome sequence of the progenitor of the wheat D genome Aegilops tauschii.</title>
        <authorList>
            <person name="Luo M.C."/>
            <person name="Gu Y.Q."/>
            <person name="Puiu D."/>
            <person name="Wang H."/>
            <person name="Twardziok S.O."/>
            <person name="Deal K.R."/>
            <person name="Huo N."/>
            <person name="Zhu T."/>
            <person name="Wang L."/>
            <person name="Wang Y."/>
            <person name="McGuire P.E."/>
            <person name="Liu S."/>
            <person name="Long H."/>
            <person name="Ramasamy R.K."/>
            <person name="Rodriguez J.C."/>
            <person name="Van S.L."/>
            <person name="Yuan L."/>
            <person name="Wang Z."/>
            <person name="Xia Z."/>
            <person name="Xiao L."/>
            <person name="Anderson O.D."/>
            <person name="Ouyang S."/>
            <person name="Liang Y."/>
            <person name="Zimin A.V."/>
            <person name="Pertea G."/>
            <person name="Qi P."/>
            <person name="Bennetzen J.L."/>
            <person name="Dai X."/>
            <person name="Dawson M.W."/>
            <person name="Muller H.G."/>
            <person name="Kugler K."/>
            <person name="Rivarola-Duarte L."/>
            <person name="Spannagl M."/>
            <person name="Mayer K.F.X."/>
            <person name="Lu F.H."/>
            <person name="Bevan M.W."/>
            <person name="Leroy P."/>
            <person name="Li P."/>
            <person name="You F.M."/>
            <person name="Sun Q."/>
            <person name="Liu Z."/>
            <person name="Lyons E."/>
            <person name="Wicker T."/>
            <person name="Salzberg S.L."/>
            <person name="Devos K.M."/>
            <person name="Dvorak J."/>
        </authorList>
    </citation>
    <scope>NUCLEOTIDE SEQUENCE [LARGE SCALE GENOMIC DNA]</scope>
    <source>
        <strain evidence="1">cv. AL8/78</strain>
    </source>
</reference>
<evidence type="ECO:0000313" key="2">
    <source>
        <dbReference type="Proteomes" id="UP000015105"/>
    </source>
</evidence>
<protein>
    <submittedName>
        <fullName evidence="1">Uncharacterized protein</fullName>
    </submittedName>
</protein>
<reference evidence="2" key="1">
    <citation type="journal article" date="2014" name="Science">
        <title>Ancient hybridizations among the ancestral genomes of bread wheat.</title>
        <authorList>
            <consortium name="International Wheat Genome Sequencing Consortium,"/>
            <person name="Marcussen T."/>
            <person name="Sandve S.R."/>
            <person name="Heier L."/>
            <person name="Spannagl M."/>
            <person name="Pfeifer M."/>
            <person name="Jakobsen K.S."/>
            <person name="Wulff B.B."/>
            <person name="Steuernagel B."/>
            <person name="Mayer K.F."/>
            <person name="Olsen O.A."/>
        </authorList>
    </citation>
    <scope>NUCLEOTIDE SEQUENCE [LARGE SCALE GENOMIC DNA]</scope>
    <source>
        <strain evidence="2">cv. AL8/78</strain>
    </source>
</reference>
<name>A0A453GKU3_AEGTS</name>
<sequence length="97" mass="10387">VNPEGMAASDDNKDVDAFLASCTESGDAAYGAAKAVLERLQAPASCAAARRLLGSIRCRFTDPAAGQNCFQTFHFRIHDVILDPHLQGPLSRLIFPV</sequence>
<accession>A0A453GKU3</accession>
<reference evidence="1" key="5">
    <citation type="journal article" date="2021" name="G3 (Bethesda)">
        <title>Aegilops tauschii genome assembly Aet v5.0 features greater sequence contiguity and improved annotation.</title>
        <authorList>
            <person name="Wang L."/>
            <person name="Zhu T."/>
            <person name="Rodriguez J.C."/>
            <person name="Deal K.R."/>
            <person name="Dubcovsky J."/>
            <person name="McGuire P.E."/>
            <person name="Lux T."/>
            <person name="Spannagl M."/>
            <person name="Mayer K.F.X."/>
            <person name="Baldrich P."/>
            <person name="Meyers B.C."/>
            <person name="Huo N."/>
            <person name="Gu Y.Q."/>
            <person name="Zhou H."/>
            <person name="Devos K.M."/>
            <person name="Bennetzen J.L."/>
            <person name="Unver T."/>
            <person name="Budak H."/>
            <person name="Gulick P.J."/>
            <person name="Galiba G."/>
            <person name="Kalapos B."/>
            <person name="Nelson D.R."/>
            <person name="Li P."/>
            <person name="You F.M."/>
            <person name="Luo M.C."/>
            <person name="Dvorak J."/>
        </authorList>
    </citation>
    <scope>NUCLEOTIDE SEQUENCE [LARGE SCALE GENOMIC DNA]</scope>
    <source>
        <strain evidence="1">cv. AL8/78</strain>
    </source>
</reference>
<keyword evidence="2" id="KW-1185">Reference proteome</keyword>
<proteinExistence type="predicted"/>